<keyword evidence="2" id="KW-0808">Transferase</keyword>
<evidence type="ECO:0000313" key="3">
    <source>
        <dbReference type="Proteomes" id="UP000252915"/>
    </source>
</evidence>
<protein>
    <submittedName>
        <fullName evidence="2">GNAT family N-acetyltransferase</fullName>
    </submittedName>
</protein>
<dbReference type="Gene3D" id="3.40.630.30">
    <property type="match status" value="1"/>
</dbReference>
<reference evidence="2 3" key="1">
    <citation type="journal article" date="2018" name="Microbiome">
        <title>Fine metagenomic profile of the Mediterranean stratified and mixed water columns revealed by assembly and recruitment.</title>
        <authorList>
            <person name="Haro-Moreno J.M."/>
            <person name="Lopez-Perez M."/>
            <person name="De La Torre J.R."/>
            <person name="Picazo A."/>
            <person name="Camacho A."/>
            <person name="Rodriguez-Valera F."/>
        </authorList>
    </citation>
    <scope>NUCLEOTIDE SEQUENCE [LARGE SCALE GENOMIC DNA]</scope>
    <source>
        <strain evidence="2">MED-G78</strain>
    </source>
</reference>
<accession>A0A368C7Z2</accession>
<evidence type="ECO:0000259" key="1">
    <source>
        <dbReference type="PROSITE" id="PS51186"/>
    </source>
</evidence>
<sequence length="152" mass="17963">MNIKFKWKIFDELSKDELYAVLNLRQKVFIVEQNCPYIDLDYADQRAYHLLVYSENELIGYLRAFSPGIKYDESSLGRITTVMGYRNKGIGKKITNEGVSFLLNKYPDNNIVISAQHRLIKFYQELDFKERGEVYLEDDIDHIEMCLDCTKR</sequence>
<proteinExistence type="predicted"/>
<gene>
    <name evidence="2" type="ORF">DBW92_00005</name>
</gene>
<dbReference type="InterPro" id="IPR000182">
    <property type="entry name" value="GNAT_dom"/>
</dbReference>
<dbReference type="Pfam" id="PF13673">
    <property type="entry name" value="Acetyltransf_10"/>
    <property type="match status" value="1"/>
</dbReference>
<organism evidence="2 3">
    <name type="scientific">SAR86 cluster bacterium</name>
    <dbReference type="NCBI Taxonomy" id="2030880"/>
    <lineage>
        <taxon>Bacteria</taxon>
        <taxon>Pseudomonadati</taxon>
        <taxon>Pseudomonadota</taxon>
        <taxon>Gammaproteobacteria</taxon>
        <taxon>SAR86 cluster</taxon>
    </lineage>
</organism>
<dbReference type="AlphaFoldDB" id="A0A368C7Z2"/>
<dbReference type="PROSITE" id="PS51186">
    <property type="entry name" value="GNAT"/>
    <property type="match status" value="1"/>
</dbReference>
<dbReference type="GO" id="GO:0016747">
    <property type="term" value="F:acyltransferase activity, transferring groups other than amino-acyl groups"/>
    <property type="evidence" value="ECO:0007669"/>
    <property type="project" value="InterPro"/>
</dbReference>
<dbReference type="EMBL" id="QOPI01000001">
    <property type="protein sequence ID" value="RCL45633.1"/>
    <property type="molecule type" value="Genomic_DNA"/>
</dbReference>
<evidence type="ECO:0000313" key="2">
    <source>
        <dbReference type="EMBL" id="RCL45633.1"/>
    </source>
</evidence>
<feature type="domain" description="N-acetyltransferase" evidence="1">
    <location>
        <begin position="8"/>
        <end position="150"/>
    </location>
</feature>
<name>A0A368C7Z2_9GAMM</name>
<dbReference type="Proteomes" id="UP000252915">
    <property type="component" value="Unassembled WGS sequence"/>
</dbReference>
<comment type="caution">
    <text evidence="2">The sequence shown here is derived from an EMBL/GenBank/DDBJ whole genome shotgun (WGS) entry which is preliminary data.</text>
</comment>
<dbReference type="SUPFAM" id="SSF55729">
    <property type="entry name" value="Acyl-CoA N-acyltransferases (Nat)"/>
    <property type="match status" value="1"/>
</dbReference>
<dbReference type="InterPro" id="IPR016181">
    <property type="entry name" value="Acyl_CoA_acyltransferase"/>
</dbReference>